<dbReference type="SMART" id="SM00382">
    <property type="entry name" value="AAA"/>
    <property type="match status" value="1"/>
</dbReference>
<sequence>MTFQLPDKRYGREAEVWALLRAFERAATGASEIVLVSGWAGAGKSTLVEELGASLAARRGHLVAGKFDQYNRTVPFATLLRALDDLAQRVLGDGEGDDTAEWQERLYEALGEGTAVLVETLPSARSVIGAQSSPSPTSSSSSASAAESQARLEHALLRFLSVFARPEHPLVLFLDDLQWADDASLRFLRAVAGDPSIRNTLLIGAYRDQEVGPEHPVTEAKVALRQRGARLEEIELPPLGPEHLEAMIADALATTTGPEIQALAAEVHRRTRGNPFFAREFLRFLVQEGFLAEGAGPGAFAWDLAQIRTAPLPEDEVTLIVREMRKLPAETQVTLQIAACVGALFDVHDLAAARGTTASEALAALAAAMGKDLVMPVEPRRRGDAADSATIRFRFRFLHDRVRQAAYELIGEDDLPRIRLLVGRRLYADARARNVIDEKLFEFVEHLNAGASLLTDAAERDELARLDLAAGARAKARTAYDAAARYYGAGAALALSGGDPALVFALHLGRAECAYLRGQLDEAEALLVALPVPPQTSSEKAAVCRVRMAVRTTRGHAASAIEVGLDALTALGLDIPRDEATAKILAEQEHARVRERLSARGLEALAEGAPLEDPDKRAKLEILTNLLAPANLVRPALFSLCAAIQANISLESGHADESIYGYMLYGMHLATSLGRYAEAGAFGKLALRLDERRGSAGEPCRLNFVYGSYAHFLEPIPDVLGYLRKAYRTGLATGDYIYLSYACSHIVLLRLALGDPLKDVDEEAERLLALMERTKVASSIAVQTLVRRILAALAGRTLDVRSLSGDGFDEDTFVASLRERGVHFALSWYRAARITLAFLNGDDEDALVIAGEGGEGAWFYFATDAVYLTALAAARLCTEGASPSEARYTTFERNATRIAGWAQACPANFAHKELLLAAERARIAGDHAATGPLYERAIEAAEAAGLTPHVAIAYERAAAFFRDRGDEARARSHVHGALDAFARWGTDALGERLRQEHADLLLHEVITESEAEARGRPVVVVPFALGALVAEVVLAVAPAFERTRDALQVEQPDELGFMETDEPKVRWLLLCVFGGRALRPHPGSVSFRVFQGREGRLGDVPWAGFEVTDTEGSMDVVSMEDVASVCRQLGGYLAVERGDFGVRSTIVIPRFHMGPDG</sequence>
<dbReference type="PANTHER" id="PTHR43642:SF1">
    <property type="entry name" value="HYBRID SIGNAL TRANSDUCTION HISTIDINE KINASE G"/>
    <property type="match status" value="1"/>
</dbReference>
<dbReference type="PANTHER" id="PTHR43642">
    <property type="entry name" value="HYBRID SIGNAL TRANSDUCTION HISTIDINE KINASE G"/>
    <property type="match status" value="1"/>
</dbReference>
<comment type="caution">
    <text evidence="2">The sequence shown here is derived from an EMBL/GenBank/DDBJ whole genome shotgun (WGS) entry which is preliminary data.</text>
</comment>
<reference evidence="2 3" key="1">
    <citation type="submission" date="2022-11" db="EMBL/GenBank/DDBJ databases">
        <title>Minimal conservation of predation-associated metabolite biosynthetic gene clusters underscores biosynthetic potential of Myxococcota including descriptions for ten novel species: Archangium lansinium sp. nov., Myxococcus landrumus sp. nov., Nannocystis bai.</title>
        <authorList>
            <person name="Ahearne A."/>
            <person name="Stevens C."/>
            <person name="Dowd S."/>
        </authorList>
    </citation>
    <scope>NUCLEOTIDE SEQUENCE [LARGE SCALE GENOMIC DNA]</scope>
    <source>
        <strain evidence="2 3">RJM3</strain>
    </source>
</reference>
<proteinExistence type="predicted"/>
<protein>
    <submittedName>
        <fullName evidence="2">AAA family ATPase</fullName>
    </submittedName>
</protein>
<dbReference type="Proteomes" id="UP001221411">
    <property type="component" value="Unassembled WGS sequence"/>
</dbReference>
<dbReference type="SUPFAM" id="SSF52540">
    <property type="entry name" value="P-loop containing nucleoside triphosphate hydrolases"/>
    <property type="match status" value="1"/>
</dbReference>
<dbReference type="RefSeq" id="WP_271921148.1">
    <property type="nucleotide sequence ID" value="NZ_JAQNDO010000001.1"/>
</dbReference>
<accession>A0ABT5EUT6</accession>
<name>A0ABT5EUT6_9BACT</name>
<dbReference type="Gene3D" id="3.40.50.300">
    <property type="entry name" value="P-loop containing nucleotide triphosphate hydrolases"/>
    <property type="match status" value="1"/>
</dbReference>
<dbReference type="Pfam" id="PF13191">
    <property type="entry name" value="AAA_16"/>
    <property type="match status" value="1"/>
</dbReference>
<evidence type="ECO:0000313" key="3">
    <source>
        <dbReference type="Proteomes" id="UP001221411"/>
    </source>
</evidence>
<dbReference type="InterPro" id="IPR003593">
    <property type="entry name" value="AAA+_ATPase"/>
</dbReference>
<keyword evidence="3" id="KW-1185">Reference proteome</keyword>
<evidence type="ECO:0000313" key="2">
    <source>
        <dbReference type="EMBL" id="MDC0744535.1"/>
    </source>
</evidence>
<feature type="domain" description="AAA+ ATPase" evidence="1">
    <location>
        <begin position="30"/>
        <end position="238"/>
    </location>
</feature>
<dbReference type="InterPro" id="IPR041664">
    <property type="entry name" value="AAA_16"/>
</dbReference>
<dbReference type="EMBL" id="JAQNDO010000001">
    <property type="protein sequence ID" value="MDC0744535.1"/>
    <property type="molecule type" value="Genomic_DNA"/>
</dbReference>
<evidence type="ECO:0000259" key="1">
    <source>
        <dbReference type="SMART" id="SM00382"/>
    </source>
</evidence>
<dbReference type="InterPro" id="IPR027417">
    <property type="entry name" value="P-loop_NTPase"/>
</dbReference>
<dbReference type="InterPro" id="IPR053159">
    <property type="entry name" value="Hybrid_Histidine_Kinase"/>
</dbReference>
<gene>
    <name evidence="2" type="ORF">POL67_24595</name>
</gene>
<organism evidence="2 3">
    <name type="scientific">Polyangium mundeleinium</name>
    <dbReference type="NCBI Taxonomy" id="2995306"/>
    <lineage>
        <taxon>Bacteria</taxon>
        <taxon>Pseudomonadati</taxon>
        <taxon>Myxococcota</taxon>
        <taxon>Polyangia</taxon>
        <taxon>Polyangiales</taxon>
        <taxon>Polyangiaceae</taxon>
        <taxon>Polyangium</taxon>
    </lineage>
</organism>